<gene>
    <name evidence="2" type="ORF">NP493_9112g00001</name>
</gene>
<proteinExistence type="predicted"/>
<reference evidence="2" key="1">
    <citation type="journal article" date="2023" name="Mol. Biol. Evol.">
        <title>Third-Generation Sequencing Reveals the Adaptive Role of the Epigenome in Three Deep-Sea Polychaetes.</title>
        <authorList>
            <person name="Perez M."/>
            <person name="Aroh O."/>
            <person name="Sun Y."/>
            <person name="Lan Y."/>
            <person name="Juniper S.K."/>
            <person name="Young C.R."/>
            <person name="Angers B."/>
            <person name="Qian P.Y."/>
        </authorList>
    </citation>
    <scope>NUCLEOTIDE SEQUENCE</scope>
    <source>
        <strain evidence="2">R07B-5</strain>
    </source>
</reference>
<dbReference type="PANTHER" id="PTHR34153:SF2">
    <property type="entry name" value="SI:CH211-262H13.3-RELATED"/>
    <property type="match status" value="1"/>
</dbReference>
<organism evidence="2 3">
    <name type="scientific">Ridgeia piscesae</name>
    <name type="common">Tubeworm</name>
    <dbReference type="NCBI Taxonomy" id="27915"/>
    <lineage>
        <taxon>Eukaryota</taxon>
        <taxon>Metazoa</taxon>
        <taxon>Spiralia</taxon>
        <taxon>Lophotrochozoa</taxon>
        <taxon>Annelida</taxon>
        <taxon>Polychaeta</taxon>
        <taxon>Sedentaria</taxon>
        <taxon>Canalipalpata</taxon>
        <taxon>Sabellida</taxon>
        <taxon>Siboglinidae</taxon>
        <taxon>Ridgeia</taxon>
    </lineage>
</organism>
<dbReference type="Proteomes" id="UP001209878">
    <property type="component" value="Unassembled WGS sequence"/>
</dbReference>
<comment type="caution">
    <text evidence="2">The sequence shown here is derived from an EMBL/GenBank/DDBJ whole genome shotgun (WGS) entry which is preliminary data.</text>
</comment>
<accession>A0AAD9ILV1</accession>
<evidence type="ECO:0000313" key="3">
    <source>
        <dbReference type="Proteomes" id="UP001209878"/>
    </source>
</evidence>
<dbReference type="EMBL" id="JAODUO010009096">
    <property type="protein sequence ID" value="KAK2138027.1"/>
    <property type="molecule type" value="Genomic_DNA"/>
</dbReference>
<dbReference type="PANTHER" id="PTHR34153">
    <property type="entry name" value="SI:CH211-262H13.3-RELATED-RELATED"/>
    <property type="match status" value="1"/>
</dbReference>
<evidence type="ECO:0000256" key="1">
    <source>
        <dbReference type="SAM" id="MobiDB-lite"/>
    </source>
</evidence>
<protein>
    <submittedName>
        <fullName evidence="2">Uncharacterized protein</fullName>
    </submittedName>
</protein>
<dbReference type="AlphaFoldDB" id="A0AAD9ILV1"/>
<sequence>MYVIVEFALDGSIALIHEKWMTTEKSCMWPGSKSAMKIDKAVRSGMEPDSSFQAHECRVLYTSSFYDKARKKLQQAEMTSDLATEAEEETHKKRQKRPTSRYLLSDSDSDSGSAYVRQPQPTQMASPPPHQNSLLSPPPRRNSLPSPPSCRNLLPSPPPVPCGLTSPHTPTSVSGTSFLIRCIICHVITSLMHISLKKLKLDVTPLRNI</sequence>
<name>A0AAD9ILV1_RIDPI</name>
<feature type="compositionally biased region" description="Pro residues" evidence="1">
    <location>
        <begin position="126"/>
        <end position="148"/>
    </location>
</feature>
<evidence type="ECO:0000313" key="2">
    <source>
        <dbReference type="EMBL" id="KAK2138027.1"/>
    </source>
</evidence>
<keyword evidence="3" id="KW-1185">Reference proteome</keyword>
<feature type="region of interest" description="Disordered" evidence="1">
    <location>
        <begin position="80"/>
        <end position="152"/>
    </location>
</feature>